<gene>
    <name evidence="4" type="primary">106669599</name>
</gene>
<organism evidence="4 5">
    <name type="scientific">Cimex lectularius</name>
    <name type="common">Bed bug</name>
    <name type="synonym">Acanthia lectularia</name>
    <dbReference type="NCBI Taxonomy" id="79782"/>
    <lineage>
        <taxon>Eukaryota</taxon>
        <taxon>Metazoa</taxon>
        <taxon>Ecdysozoa</taxon>
        <taxon>Arthropoda</taxon>
        <taxon>Hexapoda</taxon>
        <taxon>Insecta</taxon>
        <taxon>Pterygota</taxon>
        <taxon>Neoptera</taxon>
        <taxon>Paraneoptera</taxon>
        <taxon>Hemiptera</taxon>
        <taxon>Heteroptera</taxon>
        <taxon>Panheteroptera</taxon>
        <taxon>Cimicomorpha</taxon>
        <taxon>Cimicidae</taxon>
        <taxon>Cimex</taxon>
    </lineage>
</organism>
<dbReference type="KEGG" id="clec:106669599"/>
<evidence type="ECO:0000256" key="1">
    <source>
        <dbReference type="ARBA" id="ARBA00022603"/>
    </source>
</evidence>
<evidence type="ECO:0000259" key="3">
    <source>
        <dbReference type="Pfam" id="PF13649"/>
    </source>
</evidence>
<proteinExistence type="predicted"/>
<dbReference type="PANTHER" id="PTHR43861">
    <property type="entry name" value="TRANS-ACONITATE 2-METHYLTRANSFERASE-RELATED"/>
    <property type="match status" value="1"/>
</dbReference>
<sequence>MFFARAALRPASHWNVALVLDRRVHMLRDVFVTPSNWRRRYSSKSGKAMLENPILYSRESEDHQNEAKWCLERYGNRLKWTKDESVLDFGCGTGDVSVKILFPYIKDKISSMLCVDMDPKMITFAKKQFKEPKVKFEVFDVGQAENISKISPVDKIFSFFALQWVGDRSTLGANIYQLLKPGGQTFLLLVAKNGLYFVWDEVAKTAKWRPYLTDEIEHLNEYAYSDDPLSLFTEALRNAGVKIEFAEQIQRENVFKSRKLTDELMIQKIRTVDPYVSKIPHELRADYLQDVLTLTKKMVSPKGATDYTGLIVIASRPK</sequence>
<dbReference type="EnsemblMetazoa" id="XM_014399179.2">
    <property type="protein sequence ID" value="XP_014254665.1"/>
    <property type="gene ID" value="LOC106669599"/>
</dbReference>
<dbReference type="PANTHER" id="PTHR43861:SF1">
    <property type="entry name" value="TRANS-ACONITATE 2-METHYLTRANSFERASE"/>
    <property type="match status" value="1"/>
</dbReference>
<dbReference type="CDD" id="cd02440">
    <property type="entry name" value="AdoMet_MTases"/>
    <property type="match status" value="1"/>
</dbReference>
<keyword evidence="1" id="KW-0489">Methyltransferase</keyword>
<protein>
    <recommendedName>
        <fullName evidence="3">Methyltransferase domain-containing protein</fullName>
    </recommendedName>
</protein>
<dbReference type="Proteomes" id="UP000494040">
    <property type="component" value="Unassembled WGS sequence"/>
</dbReference>
<feature type="domain" description="Methyltransferase" evidence="3">
    <location>
        <begin position="86"/>
        <end position="183"/>
    </location>
</feature>
<dbReference type="GO" id="GO:0032259">
    <property type="term" value="P:methylation"/>
    <property type="evidence" value="ECO:0007669"/>
    <property type="project" value="UniProtKB-KW"/>
</dbReference>
<evidence type="ECO:0000313" key="4">
    <source>
        <dbReference type="EnsemblMetazoa" id="XP_014254665.1"/>
    </source>
</evidence>
<accession>A0A8I6TG88</accession>
<dbReference type="Gene3D" id="3.40.50.150">
    <property type="entry name" value="Vaccinia Virus protein VP39"/>
    <property type="match status" value="1"/>
</dbReference>
<evidence type="ECO:0000313" key="5">
    <source>
        <dbReference type="Proteomes" id="UP000494040"/>
    </source>
</evidence>
<reference evidence="4" key="1">
    <citation type="submission" date="2022-01" db="UniProtKB">
        <authorList>
            <consortium name="EnsemblMetazoa"/>
        </authorList>
    </citation>
    <scope>IDENTIFICATION</scope>
</reference>
<dbReference type="GO" id="GO:0008168">
    <property type="term" value="F:methyltransferase activity"/>
    <property type="evidence" value="ECO:0007669"/>
    <property type="project" value="UniProtKB-KW"/>
</dbReference>
<name>A0A8I6TG88_CIMLE</name>
<keyword evidence="5" id="KW-1185">Reference proteome</keyword>
<dbReference type="Pfam" id="PF13649">
    <property type="entry name" value="Methyltransf_25"/>
    <property type="match status" value="1"/>
</dbReference>
<dbReference type="OMA" id="NLKARIC"/>
<dbReference type="InterPro" id="IPR041698">
    <property type="entry name" value="Methyltransf_25"/>
</dbReference>
<dbReference type="AlphaFoldDB" id="A0A8I6TG88"/>
<dbReference type="InterPro" id="IPR029063">
    <property type="entry name" value="SAM-dependent_MTases_sf"/>
</dbReference>
<dbReference type="OrthoDB" id="66144at2759"/>
<dbReference type="SUPFAM" id="SSF53335">
    <property type="entry name" value="S-adenosyl-L-methionine-dependent methyltransferases"/>
    <property type="match status" value="1"/>
</dbReference>
<keyword evidence="2" id="KW-0808">Transferase</keyword>
<evidence type="ECO:0000256" key="2">
    <source>
        <dbReference type="ARBA" id="ARBA00022679"/>
    </source>
</evidence>